<sequence length="221" mass="23625">MRKILAIVATGSLVAVATPALAQDAAPFTGLRVGGEVGYDHVRSGSTEDIDDTRDLKQSIDGVAYGAVVGYDADVGGDLRLGAEASIGDSSAKWDNNNGVPNTFNLGRVSADRDIYVGARLGYVTSPNTMIYVKGGYINARFGIEGTDGTTSLNQRLDTDGYRLGAGVEYALTPNAYIGAEYRYSNYSKGELDFNGDTPDSSRFDIDTDRHQVMATMGYRF</sequence>
<dbReference type="Gene3D" id="2.40.160.20">
    <property type="match status" value="1"/>
</dbReference>
<dbReference type="RefSeq" id="WP_205440996.1">
    <property type="nucleotide sequence ID" value="NZ_CP061510.1"/>
</dbReference>
<evidence type="ECO:0000256" key="4">
    <source>
        <dbReference type="ARBA" id="ARBA00038306"/>
    </source>
</evidence>
<evidence type="ECO:0000256" key="5">
    <source>
        <dbReference type="SAM" id="SignalP"/>
    </source>
</evidence>
<feature type="chain" id="PRO_5046286746" evidence="5">
    <location>
        <begin position="23"/>
        <end position="221"/>
    </location>
</feature>
<dbReference type="InterPro" id="IPR011250">
    <property type="entry name" value="OMP/PagP_B-barrel"/>
</dbReference>
<keyword evidence="2 5" id="KW-0732">Signal</keyword>
<evidence type="ECO:0000259" key="6">
    <source>
        <dbReference type="Pfam" id="PF13505"/>
    </source>
</evidence>
<dbReference type="EMBL" id="CP061510">
    <property type="protein sequence ID" value="QSB43686.1"/>
    <property type="molecule type" value="Genomic_DNA"/>
</dbReference>
<gene>
    <name evidence="7" type="ORF">IDJ81_09920</name>
</gene>
<evidence type="ECO:0000256" key="1">
    <source>
        <dbReference type="ARBA" id="ARBA00004370"/>
    </source>
</evidence>
<dbReference type="InterPro" id="IPR006315">
    <property type="entry name" value="OM_autotransptr_brl_dom"/>
</dbReference>
<dbReference type="PANTHER" id="PTHR34001">
    <property type="entry name" value="BLL7405 PROTEIN"/>
    <property type="match status" value="1"/>
</dbReference>
<feature type="signal peptide" evidence="5">
    <location>
        <begin position="1"/>
        <end position="22"/>
    </location>
</feature>
<name>A0ABX7K633_9SPHN</name>
<comment type="subcellular location">
    <subcellularLocation>
        <location evidence="1">Membrane</location>
    </subcellularLocation>
</comment>
<evidence type="ECO:0000313" key="8">
    <source>
        <dbReference type="Proteomes" id="UP000663637"/>
    </source>
</evidence>
<dbReference type="InterPro" id="IPR051692">
    <property type="entry name" value="OMP-like"/>
</dbReference>
<dbReference type="PANTHER" id="PTHR34001:SF3">
    <property type="entry name" value="BLL7405 PROTEIN"/>
    <property type="match status" value="1"/>
</dbReference>
<accession>A0ABX7K633</accession>
<dbReference type="SUPFAM" id="SSF56925">
    <property type="entry name" value="OMPA-like"/>
    <property type="match status" value="1"/>
</dbReference>
<evidence type="ECO:0000313" key="7">
    <source>
        <dbReference type="EMBL" id="QSB43686.1"/>
    </source>
</evidence>
<comment type="similarity">
    <text evidence="4">Belongs to the Omp25/RopB family.</text>
</comment>
<dbReference type="NCBIfam" id="TIGR01414">
    <property type="entry name" value="autotrans_barl"/>
    <property type="match status" value="1"/>
</dbReference>
<organism evidence="7 8">
    <name type="scientific">Tsuneonella flava</name>
    <dbReference type="NCBI Taxonomy" id="2055955"/>
    <lineage>
        <taxon>Bacteria</taxon>
        <taxon>Pseudomonadati</taxon>
        <taxon>Pseudomonadota</taxon>
        <taxon>Alphaproteobacteria</taxon>
        <taxon>Sphingomonadales</taxon>
        <taxon>Erythrobacteraceae</taxon>
        <taxon>Tsuneonella</taxon>
    </lineage>
</organism>
<protein>
    <submittedName>
        <fullName evidence="7">Porin family protein</fullName>
    </submittedName>
</protein>
<dbReference type="InterPro" id="IPR027385">
    <property type="entry name" value="Beta-barrel_OMP"/>
</dbReference>
<evidence type="ECO:0000256" key="2">
    <source>
        <dbReference type="ARBA" id="ARBA00022729"/>
    </source>
</evidence>
<proteinExistence type="inferred from homology"/>
<keyword evidence="3" id="KW-0472">Membrane</keyword>
<dbReference type="Pfam" id="PF13505">
    <property type="entry name" value="OMP_b-brl"/>
    <property type="match status" value="1"/>
</dbReference>
<keyword evidence="8" id="KW-1185">Reference proteome</keyword>
<evidence type="ECO:0000256" key="3">
    <source>
        <dbReference type="ARBA" id="ARBA00023136"/>
    </source>
</evidence>
<feature type="domain" description="Outer membrane protein beta-barrel" evidence="6">
    <location>
        <begin position="13"/>
        <end position="221"/>
    </location>
</feature>
<reference evidence="7 8" key="1">
    <citation type="submission" date="2020-09" db="EMBL/GenBank/DDBJ databases">
        <title>Complete genome sequence of altererythrobacter flavus SS-21NJ, isolated from Dongying oil sludge in Shandong province.</title>
        <authorList>
            <person name="Sun S."/>
            <person name="Zhang Z."/>
        </authorList>
    </citation>
    <scope>NUCLEOTIDE SEQUENCE [LARGE SCALE GENOMIC DNA]</scope>
    <source>
        <strain evidence="7 8">SS-21NJ</strain>
    </source>
</reference>
<dbReference type="Proteomes" id="UP000663637">
    <property type="component" value="Chromosome"/>
</dbReference>